<name>A0A1C6V7A3_9ACTN</name>
<dbReference type="Gene3D" id="3.30.420.40">
    <property type="match status" value="2"/>
</dbReference>
<dbReference type="SUPFAM" id="SSF53067">
    <property type="entry name" value="Actin-like ATPase domain"/>
    <property type="match status" value="1"/>
</dbReference>
<organism evidence="3 4">
    <name type="scientific">Micromonospora peucetia</name>
    <dbReference type="NCBI Taxonomy" id="47871"/>
    <lineage>
        <taxon>Bacteria</taxon>
        <taxon>Bacillati</taxon>
        <taxon>Actinomycetota</taxon>
        <taxon>Actinomycetes</taxon>
        <taxon>Micromonosporales</taxon>
        <taxon>Micromonosporaceae</taxon>
        <taxon>Micromonospora</taxon>
    </lineage>
</organism>
<dbReference type="GO" id="GO:0016301">
    <property type="term" value="F:kinase activity"/>
    <property type="evidence" value="ECO:0007669"/>
    <property type="project" value="UniProtKB-KW"/>
</dbReference>
<dbReference type="Pfam" id="PF00480">
    <property type="entry name" value="ROK"/>
    <property type="match status" value="1"/>
</dbReference>
<reference evidence="3 4" key="1">
    <citation type="submission" date="2016-06" db="EMBL/GenBank/DDBJ databases">
        <authorList>
            <person name="Kjaerup R.B."/>
            <person name="Dalgaard T.S."/>
            <person name="Juul-Madsen H.R."/>
        </authorList>
    </citation>
    <scope>NUCLEOTIDE SEQUENCE [LARGE SCALE GENOMIC DNA]</scope>
    <source>
        <strain evidence="3 4">DSM 43363</strain>
    </source>
</reference>
<keyword evidence="3" id="KW-0418">Kinase</keyword>
<dbReference type="InterPro" id="IPR000600">
    <property type="entry name" value="ROK"/>
</dbReference>
<evidence type="ECO:0000256" key="1">
    <source>
        <dbReference type="ARBA" id="ARBA00006479"/>
    </source>
</evidence>
<gene>
    <name evidence="3" type="ORF">GA0070608_2603</name>
</gene>
<feature type="region of interest" description="Disordered" evidence="2">
    <location>
        <begin position="1"/>
        <end position="20"/>
    </location>
</feature>
<dbReference type="EMBL" id="FMIC01000002">
    <property type="protein sequence ID" value="SCL62229.1"/>
    <property type="molecule type" value="Genomic_DNA"/>
</dbReference>
<dbReference type="STRING" id="47871.GA0070608_2603"/>
<sequence>MKAANAGLKVQDREPCSGGTRHTARVVTTLAIDCGGGGIKASVLDGAGTMRARPLRVPTPYPLPPALFVKTLLELGGRLPAADRLTVGLPGMIRHGVVVATPHYVTRSGPRSKVDPGLVAQWSGYDARTALAEAFGVPALVLNDAEVHGAGVVAGTGCELVLTLGTGLGSALFDGGVLAPHLELSHAPVRWNTTYDTYVGEPERRRLGDAFWSRRIRQVVDGLRPVFRWDRLYLGGGNSRLIRPEQLARMGDDVVVVPNTAGIVGGVRAWELATGRHGASA</sequence>
<protein>
    <submittedName>
        <fullName evidence="3">Polyphosphate glucokinase</fullName>
    </submittedName>
</protein>
<proteinExistence type="inferred from homology"/>
<dbReference type="Proteomes" id="UP000199343">
    <property type="component" value="Unassembled WGS sequence"/>
</dbReference>
<dbReference type="InterPro" id="IPR043129">
    <property type="entry name" value="ATPase_NBD"/>
</dbReference>
<accession>A0A1C6V7A3</accession>
<evidence type="ECO:0000313" key="3">
    <source>
        <dbReference type="EMBL" id="SCL62229.1"/>
    </source>
</evidence>
<dbReference type="AlphaFoldDB" id="A0A1C6V7A3"/>
<comment type="similarity">
    <text evidence="1">Belongs to the ROK (NagC/XylR) family.</text>
</comment>
<evidence type="ECO:0000256" key="2">
    <source>
        <dbReference type="SAM" id="MobiDB-lite"/>
    </source>
</evidence>
<keyword evidence="3" id="KW-0808">Transferase</keyword>
<evidence type="ECO:0000313" key="4">
    <source>
        <dbReference type="Proteomes" id="UP000199343"/>
    </source>
</evidence>